<dbReference type="FunFam" id="3.30.160.60:FF:000630">
    <property type="entry name" value="Zinc finger protein 180"/>
    <property type="match status" value="1"/>
</dbReference>
<proteinExistence type="inferred from homology"/>
<comment type="subcellular location">
    <subcellularLocation>
        <location evidence="1">Nucleus</location>
    </subcellularLocation>
</comment>
<evidence type="ECO:0000256" key="9">
    <source>
        <dbReference type="ARBA" id="ARBA00023242"/>
    </source>
</evidence>
<evidence type="ECO:0000313" key="14">
    <source>
        <dbReference type="Proteomes" id="UP001301769"/>
    </source>
</evidence>
<dbReference type="PANTHER" id="PTHR16515:SF58">
    <property type="entry name" value="ZINC FINGER PROTEIN 22"/>
    <property type="match status" value="1"/>
</dbReference>
<gene>
    <name evidence="13" type="ORF">QBC37DRAFT_323229</name>
</gene>
<dbReference type="FunFam" id="3.30.160.60:FF:000188">
    <property type="entry name" value="Zinc finger protein 787"/>
    <property type="match status" value="1"/>
</dbReference>
<feature type="domain" description="C2H2-type" evidence="12">
    <location>
        <begin position="362"/>
        <end position="390"/>
    </location>
</feature>
<keyword evidence="3" id="KW-0479">Metal-binding</keyword>
<comment type="similarity">
    <text evidence="2">Belongs to the krueppel C2H2-type zinc-finger protein family.</text>
</comment>
<accession>A0AAN6Y4E4</accession>
<keyword evidence="9" id="KW-0539">Nucleus</keyword>
<dbReference type="Pfam" id="PF00096">
    <property type="entry name" value="zf-C2H2"/>
    <property type="match status" value="2"/>
</dbReference>
<dbReference type="GO" id="GO:0005634">
    <property type="term" value="C:nucleus"/>
    <property type="evidence" value="ECO:0007669"/>
    <property type="project" value="UniProtKB-SubCell"/>
</dbReference>
<reference evidence="13" key="1">
    <citation type="journal article" date="2023" name="Mol. Phylogenet. Evol.">
        <title>Genome-scale phylogeny and comparative genomics of the fungal order Sordariales.</title>
        <authorList>
            <person name="Hensen N."/>
            <person name="Bonometti L."/>
            <person name="Westerberg I."/>
            <person name="Brannstrom I.O."/>
            <person name="Guillou S."/>
            <person name="Cros-Aarteil S."/>
            <person name="Calhoun S."/>
            <person name="Haridas S."/>
            <person name="Kuo A."/>
            <person name="Mondo S."/>
            <person name="Pangilinan J."/>
            <person name="Riley R."/>
            <person name="LaButti K."/>
            <person name="Andreopoulos B."/>
            <person name="Lipzen A."/>
            <person name="Chen C."/>
            <person name="Yan M."/>
            <person name="Daum C."/>
            <person name="Ng V."/>
            <person name="Clum A."/>
            <person name="Steindorff A."/>
            <person name="Ohm R.A."/>
            <person name="Martin F."/>
            <person name="Silar P."/>
            <person name="Natvig D.O."/>
            <person name="Lalanne C."/>
            <person name="Gautier V."/>
            <person name="Ament-Velasquez S.L."/>
            <person name="Kruys A."/>
            <person name="Hutchinson M.I."/>
            <person name="Powell A.J."/>
            <person name="Barry K."/>
            <person name="Miller A.N."/>
            <person name="Grigoriev I.V."/>
            <person name="Debuchy R."/>
            <person name="Gladieux P."/>
            <person name="Hiltunen Thoren M."/>
            <person name="Johannesson H."/>
        </authorList>
    </citation>
    <scope>NUCLEOTIDE SEQUENCE</scope>
    <source>
        <strain evidence="13">PSN293</strain>
    </source>
</reference>
<dbReference type="InterPro" id="IPR050331">
    <property type="entry name" value="Zinc_finger"/>
</dbReference>
<evidence type="ECO:0000256" key="4">
    <source>
        <dbReference type="ARBA" id="ARBA00022737"/>
    </source>
</evidence>
<keyword evidence="14" id="KW-1185">Reference proteome</keyword>
<evidence type="ECO:0000256" key="2">
    <source>
        <dbReference type="ARBA" id="ARBA00006991"/>
    </source>
</evidence>
<sequence length="425" mass="44776">MESSFTSRRQATQGLPQFNLALPPPPADIPRIASEGLSPSPGGNSGSSQNSQPGGGSSIYYQPSQPHSWSSSGSGHTPSYTYAAANHNSASNSSSVVTQPFGSRQSLYGNVSPSMPQFSQARATNSSTNGENLPNPPSYQEQSAFPTPLSAGGGSLGSGYSQAPAAATHHALSQPVLSSQNSNGTQPPTPTQSSAHPGGPQSGHEGPPYRAPPTPNSYYPQSSTPQQSSFPAYQHHPPTTHSPTTTGAPSRGLGVLSGGMAPPLQYGAGRGHHMQPVGPYQPHYQMHGNPVLSNMHHPGTPLHVVNGMHGYPYTMQHGHHSYGGHSGPQTDRPFKCDECPQSFNRNHDLKRHKRIHLAVKPFPCVHCDKSFSRKDALKRHKLVKGCGSKDVAESAPSVTSGGSPPDRNDVAGEDSTETVTPKREP</sequence>
<feature type="compositionally biased region" description="Low complexity" evidence="11">
    <location>
        <begin position="216"/>
        <end position="246"/>
    </location>
</feature>
<keyword evidence="8" id="KW-0804">Transcription</keyword>
<dbReference type="GO" id="GO:0008270">
    <property type="term" value="F:zinc ion binding"/>
    <property type="evidence" value="ECO:0007669"/>
    <property type="project" value="UniProtKB-KW"/>
</dbReference>
<feature type="compositionally biased region" description="Polar residues" evidence="11">
    <location>
        <begin position="175"/>
        <end position="195"/>
    </location>
</feature>
<dbReference type="Proteomes" id="UP001301769">
    <property type="component" value="Unassembled WGS sequence"/>
</dbReference>
<keyword evidence="4" id="KW-0677">Repeat</keyword>
<evidence type="ECO:0000313" key="13">
    <source>
        <dbReference type="EMBL" id="KAK4209897.1"/>
    </source>
</evidence>
<evidence type="ECO:0000256" key="1">
    <source>
        <dbReference type="ARBA" id="ARBA00004123"/>
    </source>
</evidence>
<reference evidence="13" key="2">
    <citation type="submission" date="2023-05" db="EMBL/GenBank/DDBJ databases">
        <authorList>
            <consortium name="Lawrence Berkeley National Laboratory"/>
            <person name="Steindorff A."/>
            <person name="Hensen N."/>
            <person name="Bonometti L."/>
            <person name="Westerberg I."/>
            <person name="Brannstrom I.O."/>
            <person name="Guillou S."/>
            <person name="Cros-Aarteil S."/>
            <person name="Calhoun S."/>
            <person name="Haridas S."/>
            <person name="Kuo A."/>
            <person name="Mondo S."/>
            <person name="Pangilinan J."/>
            <person name="Riley R."/>
            <person name="Labutti K."/>
            <person name="Andreopoulos B."/>
            <person name="Lipzen A."/>
            <person name="Chen C."/>
            <person name="Yanf M."/>
            <person name="Daum C."/>
            <person name="Ng V."/>
            <person name="Clum A."/>
            <person name="Ohm R."/>
            <person name="Martin F."/>
            <person name="Silar P."/>
            <person name="Natvig D."/>
            <person name="Lalanne C."/>
            <person name="Gautier V."/>
            <person name="Ament-Velasquez S.L."/>
            <person name="Kruys A."/>
            <person name="Hutchinson M.I."/>
            <person name="Powell A.J."/>
            <person name="Barry K."/>
            <person name="Miller A.N."/>
            <person name="Grigoriev I.V."/>
            <person name="Debuchy R."/>
            <person name="Gladieux P."/>
            <person name="Thoren M.H."/>
            <person name="Johannesson H."/>
        </authorList>
    </citation>
    <scope>NUCLEOTIDE SEQUENCE</scope>
    <source>
        <strain evidence="13">PSN293</strain>
    </source>
</reference>
<dbReference type="GO" id="GO:0010468">
    <property type="term" value="P:regulation of gene expression"/>
    <property type="evidence" value="ECO:0007669"/>
    <property type="project" value="TreeGrafter"/>
</dbReference>
<dbReference type="GO" id="GO:0003677">
    <property type="term" value="F:DNA binding"/>
    <property type="evidence" value="ECO:0007669"/>
    <property type="project" value="UniProtKB-KW"/>
</dbReference>
<evidence type="ECO:0000256" key="5">
    <source>
        <dbReference type="ARBA" id="ARBA00022771"/>
    </source>
</evidence>
<comment type="caution">
    <text evidence="13">The sequence shown here is derived from an EMBL/GenBank/DDBJ whole genome shotgun (WGS) entry which is preliminary data.</text>
</comment>
<dbReference type="InterPro" id="IPR013087">
    <property type="entry name" value="Znf_C2H2_type"/>
</dbReference>
<evidence type="ECO:0000259" key="12">
    <source>
        <dbReference type="PROSITE" id="PS50157"/>
    </source>
</evidence>
<feature type="compositionally biased region" description="Polar residues" evidence="11">
    <location>
        <begin position="96"/>
        <end position="145"/>
    </location>
</feature>
<evidence type="ECO:0000256" key="3">
    <source>
        <dbReference type="ARBA" id="ARBA00022723"/>
    </source>
</evidence>
<dbReference type="SUPFAM" id="SSF57667">
    <property type="entry name" value="beta-beta-alpha zinc fingers"/>
    <property type="match status" value="1"/>
</dbReference>
<dbReference type="PANTHER" id="PTHR16515">
    <property type="entry name" value="PR DOMAIN ZINC FINGER PROTEIN"/>
    <property type="match status" value="1"/>
</dbReference>
<evidence type="ECO:0000256" key="11">
    <source>
        <dbReference type="SAM" id="MobiDB-lite"/>
    </source>
</evidence>
<evidence type="ECO:0000256" key="10">
    <source>
        <dbReference type="PROSITE-ProRule" id="PRU00042"/>
    </source>
</evidence>
<organism evidence="13 14">
    <name type="scientific">Rhypophila decipiens</name>
    <dbReference type="NCBI Taxonomy" id="261697"/>
    <lineage>
        <taxon>Eukaryota</taxon>
        <taxon>Fungi</taxon>
        <taxon>Dikarya</taxon>
        <taxon>Ascomycota</taxon>
        <taxon>Pezizomycotina</taxon>
        <taxon>Sordariomycetes</taxon>
        <taxon>Sordariomycetidae</taxon>
        <taxon>Sordariales</taxon>
        <taxon>Naviculisporaceae</taxon>
        <taxon>Rhypophila</taxon>
    </lineage>
</organism>
<dbReference type="SMART" id="SM00355">
    <property type="entry name" value="ZnF_C2H2"/>
    <property type="match status" value="2"/>
</dbReference>
<feature type="region of interest" description="Disordered" evidence="11">
    <location>
        <begin position="385"/>
        <end position="425"/>
    </location>
</feature>
<dbReference type="PROSITE" id="PS50157">
    <property type="entry name" value="ZINC_FINGER_C2H2_2"/>
    <property type="match status" value="2"/>
</dbReference>
<feature type="compositionally biased region" description="Low complexity" evidence="11">
    <location>
        <begin position="38"/>
        <end position="95"/>
    </location>
</feature>
<evidence type="ECO:0000256" key="8">
    <source>
        <dbReference type="ARBA" id="ARBA00023163"/>
    </source>
</evidence>
<keyword evidence="7" id="KW-0238">DNA-binding</keyword>
<dbReference type="AlphaFoldDB" id="A0AAN6Y4E4"/>
<name>A0AAN6Y4E4_9PEZI</name>
<feature type="region of interest" description="Disordered" evidence="11">
    <location>
        <begin position="1"/>
        <end position="279"/>
    </location>
</feature>
<protein>
    <recommendedName>
        <fullName evidence="12">C2H2-type domain-containing protein</fullName>
    </recommendedName>
</protein>
<evidence type="ECO:0000256" key="7">
    <source>
        <dbReference type="ARBA" id="ARBA00023125"/>
    </source>
</evidence>
<dbReference type="Gene3D" id="3.30.160.60">
    <property type="entry name" value="Classic Zinc Finger"/>
    <property type="match status" value="2"/>
</dbReference>
<keyword evidence="5 10" id="KW-0863">Zinc-finger</keyword>
<feature type="domain" description="C2H2-type" evidence="12">
    <location>
        <begin position="334"/>
        <end position="361"/>
    </location>
</feature>
<evidence type="ECO:0000256" key="6">
    <source>
        <dbReference type="ARBA" id="ARBA00022833"/>
    </source>
</evidence>
<keyword evidence="6" id="KW-0862">Zinc</keyword>
<dbReference type="PROSITE" id="PS00028">
    <property type="entry name" value="ZINC_FINGER_C2H2_1"/>
    <property type="match status" value="1"/>
</dbReference>
<feature type="compositionally biased region" description="Polar residues" evidence="11">
    <location>
        <begin position="1"/>
        <end position="16"/>
    </location>
</feature>
<dbReference type="InterPro" id="IPR036236">
    <property type="entry name" value="Znf_C2H2_sf"/>
</dbReference>
<dbReference type="EMBL" id="MU858191">
    <property type="protein sequence ID" value="KAK4209897.1"/>
    <property type="molecule type" value="Genomic_DNA"/>
</dbReference>